<dbReference type="Gene3D" id="2.30.40.10">
    <property type="entry name" value="Urease, subunit C, domain 1"/>
    <property type="match status" value="1"/>
</dbReference>
<dbReference type="Proteomes" id="UP001321450">
    <property type="component" value="Chromosome"/>
</dbReference>
<comment type="catalytic activity">
    <reaction evidence="8">
        <text>guanine + H2O + H(+) = xanthine + NH4(+)</text>
        <dbReference type="Rhea" id="RHEA:14665"/>
        <dbReference type="ChEBI" id="CHEBI:15377"/>
        <dbReference type="ChEBI" id="CHEBI:15378"/>
        <dbReference type="ChEBI" id="CHEBI:16235"/>
        <dbReference type="ChEBI" id="CHEBI:17712"/>
        <dbReference type="ChEBI" id="CHEBI:28938"/>
        <dbReference type="EC" id="3.5.4.3"/>
    </reaction>
</comment>
<proteinExistence type="inferred from homology"/>
<dbReference type="Gene3D" id="3.20.20.140">
    <property type="entry name" value="Metal-dependent hydrolases"/>
    <property type="match status" value="1"/>
</dbReference>
<evidence type="ECO:0000256" key="4">
    <source>
        <dbReference type="ARBA" id="ARBA00022723"/>
    </source>
</evidence>
<dbReference type="SUPFAM" id="SSF51338">
    <property type="entry name" value="Composite domain of metallo-dependent hydrolases"/>
    <property type="match status" value="1"/>
</dbReference>
<protein>
    <recommendedName>
        <fullName evidence="3 7">Guanine deaminase</fullName>
        <shortName evidence="8">Guanase</shortName>
        <ecNumber evidence="3 7">3.5.4.3</ecNumber>
    </recommendedName>
    <alternativeName>
        <fullName evidence="8">Guanine aminohydrolase</fullName>
    </alternativeName>
</protein>
<dbReference type="PANTHER" id="PTHR11271">
    <property type="entry name" value="GUANINE DEAMINASE"/>
    <property type="match status" value="1"/>
</dbReference>
<dbReference type="GO" id="GO:0006147">
    <property type="term" value="P:guanine catabolic process"/>
    <property type="evidence" value="ECO:0007669"/>
    <property type="project" value="UniProtKB-UniRule"/>
</dbReference>
<evidence type="ECO:0000313" key="11">
    <source>
        <dbReference type="Proteomes" id="UP001321450"/>
    </source>
</evidence>
<evidence type="ECO:0000259" key="9">
    <source>
        <dbReference type="Pfam" id="PF01979"/>
    </source>
</evidence>
<dbReference type="AlphaFoldDB" id="A0AAU9CMV7"/>
<dbReference type="Pfam" id="PF01979">
    <property type="entry name" value="Amidohydro_1"/>
    <property type="match status" value="1"/>
</dbReference>
<dbReference type="SUPFAM" id="SSF51556">
    <property type="entry name" value="Metallo-dependent hydrolases"/>
    <property type="match status" value="1"/>
</dbReference>
<dbReference type="NCBIfam" id="NF006679">
    <property type="entry name" value="PRK09228.1"/>
    <property type="match status" value="1"/>
</dbReference>
<dbReference type="GO" id="GO:0008270">
    <property type="term" value="F:zinc ion binding"/>
    <property type="evidence" value="ECO:0007669"/>
    <property type="project" value="UniProtKB-UniRule"/>
</dbReference>
<dbReference type="RefSeq" id="WP_286291202.1">
    <property type="nucleotide sequence ID" value="NZ_AP024718.1"/>
</dbReference>
<gene>
    <name evidence="10" type="ORF">MIN45_P1342</name>
</gene>
<feature type="domain" description="Amidohydrolase-related" evidence="9">
    <location>
        <begin position="62"/>
        <end position="423"/>
    </location>
</feature>
<dbReference type="KEGG" id="meiy:MIN45_P1342"/>
<evidence type="ECO:0000256" key="3">
    <source>
        <dbReference type="ARBA" id="ARBA00012781"/>
    </source>
</evidence>
<evidence type="ECO:0000256" key="7">
    <source>
        <dbReference type="NCBIfam" id="TIGR02967"/>
    </source>
</evidence>
<dbReference type="GO" id="GO:0008892">
    <property type="term" value="F:guanine deaminase activity"/>
    <property type="evidence" value="ECO:0007669"/>
    <property type="project" value="UniProtKB-UniRule"/>
</dbReference>
<comment type="pathway">
    <text evidence="1 8">Purine metabolism; guanine degradation; xanthine from guanine: step 1/1.</text>
</comment>
<keyword evidence="4 8" id="KW-0479">Metal-binding</keyword>
<comment type="function">
    <text evidence="8">Catalyzes the hydrolytic deamination of guanine, producing xanthine and ammonia.</text>
</comment>
<comment type="similarity">
    <text evidence="2 8">Belongs to the metallo-dependent hydrolases superfamily. ATZ/TRZ family.</text>
</comment>
<evidence type="ECO:0000313" key="10">
    <source>
        <dbReference type="EMBL" id="BCX88972.1"/>
    </source>
</evidence>
<dbReference type="GO" id="GO:0005829">
    <property type="term" value="C:cytosol"/>
    <property type="evidence" value="ECO:0007669"/>
    <property type="project" value="TreeGrafter"/>
</dbReference>
<evidence type="ECO:0000256" key="1">
    <source>
        <dbReference type="ARBA" id="ARBA00004984"/>
    </source>
</evidence>
<dbReference type="EC" id="3.5.4.3" evidence="3 7"/>
<dbReference type="InterPro" id="IPR011059">
    <property type="entry name" value="Metal-dep_hydrolase_composite"/>
</dbReference>
<dbReference type="InterPro" id="IPR051607">
    <property type="entry name" value="Metallo-dep_hydrolases"/>
</dbReference>
<name>A0AAU9CMV7_9GAMM</name>
<organism evidence="10 11">
    <name type="scientific">Methylomarinovum tepidoasis</name>
    <dbReference type="NCBI Taxonomy" id="2840183"/>
    <lineage>
        <taxon>Bacteria</taxon>
        <taxon>Pseudomonadati</taxon>
        <taxon>Pseudomonadota</taxon>
        <taxon>Gammaproteobacteria</taxon>
        <taxon>Methylococcales</taxon>
        <taxon>Methylothermaceae</taxon>
        <taxon>Methylomarinovum</taxon>
    </lineage>
</organism>
<keyword evidence="6 8" id="KW-0862">Zinc</keyword>
<comment type="cofactor">
    <cofactor evidence="8">
        <name>Zn(2+)</name>
        <dbReference type="ChEBI" id="CHEBI:29105"/>
    </cofactor>
    <text evidence="8">Binds 1 zinc ion per subunit.</text>
</comment>
<evidence type="ECO:0000256" key="5">
    <source>
        <dbReference type="ARBA" id="ARBA00022801"/>
    </source>
</evidence>
<dbReference type="InterPro" id="IPR032466">
    <property type="entry name" value="Metal_Hydrolase"/>
</dbReference>
<accession>A0AAU9CMV7</accession>
<evidence type="ECO:0000256" key="2">
    <source>
        <dbReference type="ARBA" id="ARBA00006745"/>
    </source>
</evidence>
<dbReference type="NCBIfam" id="TIGR02967">
    <property type="entry name" value="guan_deamin"/>
    <property type="match status" value="1"/>
</dbReference>
<dbReference type="InterPro" id="IPR006680">
    <property type="entry name" value="Amidohydro-rel"/>
</dbReference>
<keyword evidence="5 8" id="KW-0378">Hydrolase</keyword>
<dbReference type="EMBL" id="AP024718">
    <property type="protein sequence ID" value="BCX88972.1"/>
    <property type="molecule type" value="Genomic_DNA"/>
</dbReference>
<dbReference type="PANTHER" id="PTHR11271:SF6">
    <property type="entry name" value="GUANINE DEAMINASE"/>
    <property type="match status" value="1"/>
</dbReference>
<keyword evidence="11" id="KW-1185">Reference proteome</keyword>
<evidence type="ECO:0000256" key="6">
    <source>
        <dbReference type="ARBA" id="ARBA00022833"/>
    </source>
</evidence>
<dbReference type="InterPro" id="IPR014311">
    <property type="entry name" value="Guanine_deaminase"/>
</dbReference>
<sequence>MTTVYLGTLAHLRGNPFVRPDGLEIIADGALWVDGDGRIAGYGRAAEAPEGAERVDFGAAWLLPGLIDAHLHFPQYYAVAAANRGLLSWLRETVYPEEAAFRDAGYAAGVARALVARLLHGGVTCACVFGSQYPEATGALFEAAGQAGLRLIAGITLMDRNGPDELLTTPERAWRANEALLERYGGDPRLHLALTPRFALSCSPQLLAMCGEFRRRHPQVYLQTHINETLEEIAAVQRVFPDAWNYLDVYDRYGLLGPRTLLAHDIHPQSAELRRMAESECRVIHCPSSNLFLGSGLFPLRRHVEHGIPLALGSDIGAGLHLSVWEELSEAYKIQRLRGETPTAAQLLYLATLGAAEALGLAGEIGNFLPGKVADFFVLDPGGDDYLDARLQRCPTLAARLFVLMQLAGSGHVRRTFVAGRPVSV</sequence>
<evidence type="ECO:0000256" key="8">
    <source>
        <dbReference type="RuleBase" id="RU366009"/>
    </source>
</evidence>
<reference evidence="11" key="1">
    <citation type="journal article" date="2024" name="Int. J. Syst. Evol. Microbiol.">
        <title>Methylomarinovum tepidoasis sp. nov., a moderately thermophilic methanotroph of the family Methylothermaceae isolated from a deep-sea hydrothermal field.</title>
        <authorList>
            <person name="Hirayama H."/>
            <person name="Takaki Y."/>
            <person name="Abe M."/>
            <person name="Miyazaki M."/>
            <person name="Uematsu K."/>
            <person name="Matsui Y."/>
            <person name="Takai K."/>
        </authorList>
    </citation>
    <scope>NUCLEOTIDE SEQUENCE [LARGE SCALE GENOMIC DNA]</scope>
    <source>
        <strain evidence="11">IN45</strain>
    </source>
</reference>